<feature type="region of interest" description="Disordered" evidence="1">
    <location>
        <begin position="30"/>
        <end position="72"/>
    </location>
</feature>
<reference evidence="2 3" key="1">
    <citation type="submission" date="2019-05" db="EMBL/GenBank/DDBJ databases">
        <title>Mikania micrantha, genome provides insights into the molecular mechanism of rapid growth.</title>
        <authorList>
            <person name="Liu B."/>
        </authorList>
    </citation>
    <scope>NUCLEOTIDE SEQUENCE [LARGE SCALE GENOMIC DNA]</scope>
    <source>
        <strain evidence="2">NLD-2019</strain>
        <tissue evidence="2">Leaf</tissue>
    </source>
</reference>
<name>A0A5N6MA09_9ASTR</name>
<dbReference type="EMBL" id="SZYD01000016">
    <property type="protein sequence ID" value="KAD3337282.1"/>
    <property type="molecule type" value="Genomic_DNA"/>
</dbReference>
<proteinExistence type="predicted"/>
<keyword evidence="3" id="KW-1185">Reference proteome</keyword>
<accession>A0A5N6MA09</accession>
<dbReference type="AlphaFoldDB" id="A0A5N6MA09"/>
<evidence type="ECO:0000313" key="3">
    <source>
        <dbReference type="Proteomes" id="UP000326396"/>
    </source>
</evidence>
<dbReference type="OrthoDB" id="1429861at2759"/>
<protein>
    <submittedName>
        <fullName evidence="2">Uncharacterized protein</fullName>
    </submittedName>
</protein>
<dbReference type="Proteomes" id="UP000326396">
    <property type="component" value="Linkage Group LG6"/>
</dbReference>
<organism evidence="2 3">
    <name type="scientific">Mikania micrantha</name>
    <name type="common">bitter vine</name>
    <dbReference type="NCBI Taxonomy" id="192012"/>
    <lineage>
        <taxon>Eukaryota</taxon>
        <taxon>Viridiplantae</taxon>
        <taxon>Streptophyta</taxon>
        <taxon>Embryophyta</taxon>
        <taxon>Tracheophyta</taxon>
        <taxon>Spermatophyta</taxon>
        <taxon>Magnoliopsida</taxon>
        <taxon>eudicotyledons</taxon>
        <taxon>Gunneridae</taxon>
        <taxon>Pentapetalae</taxon>
        <taxon>asterids</taxon>
        <taxon>campanulids</taxon>
        <taxon>Asterales</taxon>
        <taxon>Asteraceae</taxon>
        <taxon>Asteroideae</taxon>
        <taxon>Heliantheae alliance</taxon>
        <taxon>Eupatorieae</taxon>
        <taxon>Mikania</taxon>
    </lineage>
</organism>
<comment type="caution">
    <text evidence="2">The sequence shown here is derived from an EMBL/GenBank/DDBJ whole genome shotgun (WGS) entry which is preliminary data.</text>
</comment>
<gene>
    <name evidence="2" type="ORF">E3N88_32802</name>
</gene>
<evidence type="ECO:0000256" key="1">
    <source>
        <dbReference type="SAM" id="MobiDB-lite"/>
    </source>
</evidence>
<sequence length="136" mass="14734">MTKRSYGSDQSASKTHAMTGYASSVPMKTTVSFKGANGSGGTEGSYQNTTRISYGDKQAVAMDERRTRRRRRSEIFTGKMELQEQGASILKSGGGNAFDCHFLQRVINPNNGSFFIPNSGGNAFDVRPQVAARVPT</sequence>
<evidence type="ECO:0000313" key="2">
    <source>
        <dbReference type="EMBL" id="KAD3337282.1"/>
    </source>
</evidence>